<keyword evidence="4" id="KW-0812">Transmembrane</keyword>
<dbReference type="InterPro" id="IPR036259">
    <property type="entry name" value="MFS_trans_sf"/>
</dbReference>
<organism evidence="5 6">
    <name type="scientific">Sordaria macrospora</name>
    <dbReference type="NCBI Taxonomy" id="5147"/>
    <lineage>
        <taxon>Eukaryota</taxon>
        <taxon>Fungi</taxon>
        <taxon>Dikarya</taxon>
        <taxon>Ascomycota</taxon>
        <taxon>Pezizomycotina</taxon>
        <taxon>Sordariomycetes</taxon>
        <taxon>Sordariomycetidae</taxon>
        <taxon>Sordariales</taxon>
        <taxon>Sordariaceae</taxon>
        <taxon>Sordaria</taxon>
    </lineage>
</organism>
<feature type="transmembrane region" description="Helical" evidence="4">
    <location>
        <begin position="64"/>
        <end position="85"/>
    </location>
</feature>
<sequence>MNSQSTFDIPLDSLPPSYPTTKSRTDPDPIRRAETGTPEPREVTQEPRGHEFSQLPPVDGGKDAWLFLAACFVVEGLVWGFPYSFGVFQDYYSTHPPFSSSSNLAVIGTCSMGIMYLDIPLIMAFFRRYPRFARWSPILGLLVMCFALAMSSFSKTVTHLIITQGIFYGVGGSIAYSPCIVYLDEWFVRKKGLAYGIMWSGTGLAGVVLPPLLEHFLSEYGHQTTLRIWAVAVFVLTAPLAWFLKPRIRVSVGGRAAAASEATSVSTFTPGRTTLTNNADTMTHVVPTPTPTPTPTPYNPSPSLSFVLTRPFLLYQLFNIIEALGFFLPGIYLPSYARSVLQAQTQGGGFLTSLTLLLLNVASVFGCIAMGWFIDRLDVTTCIMLSTAGTVLGTFLLWGFGTNLAVLYVFCVVYGFFAGSFTSAWPGIMREVVKLGGSGGSDDGMGSNEHGSKPVDPTMVFAFLALGRGVGNVVSGPLSEVLVRGLPWQGKALAGYGSGYGGLIVFTGVTALVGGGSFLWKRLGWL</sequence>
<feature type="transmembrane region" description="Helical" evidence="4">
    <location>
        <begin position="225"/>
        <end position="244"/>
    </location>
</feature>
<protein>
    <submittedName>
        <fullName evidence="5">Uncharacterized protein</fullName>
    </submittedName>
</protein>
<comment type="subcellular location">
    <subcellularLocation>
        <location evidence="1">Membrane</location>
        <topology evidence="1">Multi-pass membrane protein</topology>
    </subcellularLocation>
</comment>
<dbReference type="AlphaFoldDB" id="A0A8S8ZV37"/>
<comment type="caution">
    <text evidence="5">The sequence shown here is derived from an EMBL/GenBank/DDBJ whole genome shotgun (WGS) entry which is preliminary data.</text>
</comment>
<dbReference type="GO" id="GO:0016020">
    <property type="term" value="C:membrane"/>
    <property type="evidence" value="ECO:0007669"/>
    <property type="project" value="UniProtKB-SubCell"/>
</dbReference>
<keyword evidence="4" id="KW-1133">Transmembrane helix</keyword>
<evidence type="ECO:0000313" key="5">
    <source>
        <dbReference type="EMBL" id="KAA8632866.1"/>
    </source>
</evidence>
<keyword evidence="4" id="KW-0472">Membrane</keyword>
<gene>
    <name evidence="5" type="ORF">SMACR_06709</name>
</gene>
<dbReference type="OMA" id="NPLKLGF"/>
<proteinExistence type="inferred from homology"/>
<feature type="transmembrane region" description="Helical" evidence="4">
    <location>
        <begin position="193"/>
        <end position="213"/>
    </location>
</feature>
<comment type="similarity">
    <text evidence="2">Belongs to the major facilitator superfamily. Monocarboxylate porter (TC 2.A.1.13) family.</text>
</comment>
<dbReference type="Proteomes" id="UP000433876">
    <property type="component" value="Unassembled WGS sequence"/>
</dbReference>
<feature type="transmembrane region" description="Helical" evidence="4">
    <location>
        <begin position="499"/>
        <end position="520"/>
    </location>
</feature>
<feature type="transmembrane region" description="Helical" evidence="4">
    <location>
        <begin position="138"/>
        <end position="154"/>
    </location>
</feature>
<dbReference type="SUPFAM" id="SSF103473">
    <property type="entry name" value="MFS general substrate transporter"/>
    <property type="match status" value="1"/>
</dbReference>
<reference evidence="5 6" key="1">
    <citation type="submission" date="2017-07" db="EMBL/GenBank/DDBJ databases">
        <title>Genome sequence of the Sordaria macrospora wild type strain R19027.</title>
        <authorList>
            <person name="Nowrousian M."/>
            <person name="Teichert I."/>
            <person name="Kueck U."/>
        </authorList>
    </citation>
    <scope>NUCLEOTIDE SEQUENCE [LARGE SCALE GENOMIC DNA]</scope>
    <source>
        <strain evidence="5 6">R19027</strain>
        <tissue evidence="5">Mycelium</tissue>
    </source>
</reference>
<dbReference type="InterPro" id="IPR011701">
    <property type="entry name" value="MFS"/>
</dbReference>
<dbReference type="InterPro" id="IPR050327">
    <property type="entry name" value="Proton-linked_MCT"/>
</dbReference>
<feature type="transmembrane region" description="Helical" evidence="4">
    <location>
        <begin position="105"/>
        <end position="126"/>
    </location>
</feature>
<feature type="region of interest" description="Disordered" evidence="3">
    <location>
        <begin position="1"/>
        <end position="56"/>
    </location>
</feature>
<dbReference type="Pfam" id="PF07690">
    <property type="entry name" value="MFS_1"/>
    <property type="match status" value="1"/>
</dbReference>
<feature type="transmembrane region" description="Helical" evidence="4">
    <location>
        <begin position="160"/>
        <end position="181"/>
    </location>
</feature>
<dbReference type="GO" id="GO:0022857">
    <property type="term" value="F:transmembrane transporter activity"/>
    <property type="evidence" value="ECO:0007669"/>
    <property type="project" value="InterPro"/>
</dbReference>
<evidence type="ECO:0000256" key="4">
    <source>
        <dbReference type="SAM" id="Phobius"/>
    </source>
</evidence>
<dbReference type="EMBL" id="NMPR01000047">
    <property type="protein sequence ID" value="KAA8632866.1"/>
    <property type="molecule type" value="Genomic_DNA"/>
</dbReference>
<dbReference type="PANTHER" id="PTHR11360">
    <property type="entry name" value="MONOCARBOXYLATE TRANSPORTER"/>
    <property type="match status" value="1"/>
</dbReference>
<feature type="compositionally biased region" description="Basic and acidic residues" evidence="3">
    <location>
        <begin position="23"/>
        <end position="51"/>
    </location>
</feature>
<feature type="transmembrane region" description="Helical" evidence="4">
    <location>
        <begin position="312"/>
        <end position="333"/>
    </location>
</feature>
<dbReference type="VEuPathDB" id="FungiDB:SMAC_06709"/>
<dbReference type="Gene3D" id="1.20.1250.20">
    <property type="entry name" value="MFS general substrate transporter like domains"/>
    <property type="match status" value="2"/>
</dbReference>
<feature type="transmembrane region" description="Helical" evidence="4">
    <location>
        <begin position="406"/>
        <end position="425"/>
    </location>
</feature>
<evidence type="ECO:0000256" key="2">
    <source>
        <dbReference type="ARBA" id="ARBA00006727"/>
    </source>
</evidence>
<dbReference type="PANTHER" id="PTHR11360:SF287">
    <property type="entry name" value="MFS MONOCARBOXYLATE TRANSPORTER"/>
    <property type="match status" value="1"/>
</dbReference>
<evidence type="ECO:0000256" key="1">
    <source>
        <dbReference type="ARBA" id="ARBA00004141"/>
    </source>
</evidence>
<name>A0A8S8ZV37_SORMA</name>
<evidence type="ECO:0000256" key="3">
    <source>
        <dbReference type="SAM" id="MobiDB-lite"/>
    </source>
</evidence>
<feature type="transmembrane region" description="Helical" evidence="4">
    <location>
        <begin position="353"/>
        <end position="374"/>
    </location>
</feature>
<accession>A0A8S8ZV37</accession>
<evidence type="ECO:0000313" key="6">
    <source>
        <dbReference type="Proteomes" id="UP000433876"/>
    </source>
</evidence>